<name>A0ABR9XFZ8_9SPHI</name>
<comment type="caution">
    <text evidence="1">The sequence shown here is derived from an EMBL/GenBank/DDBJ whole genome shotgun (WGS) entry which is preliminary data.</text>
</comment>
<organism evidence="1 2">
    <name type="scientific">Mucilaginibacter boryungensis</name>
    <dbReference type="NCBI Taxonomy" id="768480"/>
    <lineage>
        <taxon>Bacteria</taxon>
        <taxon>Pseudomonadati</taxon>
        <taxon>Bacteroidota</taxon>
        <taxon>Sphingobacteriia</taxon>
        <taxon>Sphingobacteriales</taxon>
        <taxon>Sphingobacteriaceae</taxon>
        <taxon>Mucilaginibacter</taxon>
    </lineage>
</organism>
<evidence type="ECO:0000313" key="2">
    <source>
        <dbReference type="Proteomes" id="UP000632774"/>
    </source>
</evidence>
<evidence type="ECO:0000313" key="1">
    <source>
        <dbReference type="EMBL" id="MBE9666318.1"/>
    </source>
</evidence>
<accession>A0ABR9XFZ8</accession>
<sequence length="158" mass="17665">MKCRFILIIGIVILFARCQYDPFADELTTVRPKIKDIIGTYIFEKQTLINNLSNKQTDYSKITLKSDSTFLATHIPNFTGQAEFYYNGVVSAKGKWQIATNGGVANASGGTDTVWGIDLDSLPVNLKHIEFLGKHPPYKLIVTYGDPDEGAVMIFRKQ</sequence>
<evidence type="ECO:0008006" key="3">
    <source>
        <dbReference type="Google" id="ProtNLM"/>
    </source>
</evidence>
<protein>
    <recommendedName>
        <fullName evidence="3">Lipocalin-like protein</fullName>
    </recommendedName>
</protein>
<keyword evidence="2" id="KW-1185">Reference proteome</keyword>
<gene>
    <name evidence="1" type="ORF">IRJ18_08095</name>
</gene>
<proteinExistence type="predicted"/>
<dbReference type="Proteomes" id="UP000632774">
    <property type="component" value="Unassembled WGS sequence"/>
</dbReference>
<dbReference type="RefSeq" id="WP_194105685.1">
    <property type="nucleotide sequence ID" value="NZ_JADFFM010000001.1"/>
</dbReference>
<reference evidence="1 2" key="1">
    <citation type="submission" date="2020-10" db="EMBL/GenBank/DDBJ databases">
        <title>Mucilaginibacter mali sp. nov., isolated from rhizosphere soil of apple orchard.</title>
        <authorList>
            <person name="Lee J.-S."/>
            <person name="Kim H.S."/>
            <person name="Kim J.-S."/>
        </authorList>
    </citation>
    <scope>NUCLEOTIDE SEQUENCE [LARGE SCALE GENOMIC DNA]</scope>
    <source>
        <strain evidence="1 2">KCTC 23157</strain>
    </source>
</reference>
<dbReference type="EMBL" id="JADFFM010000001">
    <property type="protein sequence ID" value="MBE9666318.1"/>
    <property type="molecule type" value="Genomic_DNA"/>
</dbReference>